<accession>Q01PA1</accession>
<dbReference type="HOGENOM" id="CLU_183088_0_0_0"/>
<dbReference type="AlphaFoldDB" id="Q01PA1"/>
<reference evidence="1" key="1">
    <citation type="submission" date="2006-10" db="EMBL/GenBank/DDBJ databases">
        <title>Complete sequence of Solibacter usitatus Ellin6076.</title>
        <authorList>
            <consortium name="US DOE Joint Genome Institute"/>
            <person name="Copeland A."/>
            <person name="Lucas S."/>
            <person name="Lapidus A."/>
            <person name="Barry K."/>
            <person name="Detter J.C."/>
            <person name="Glavina del Rio T."/>
            <person name="Hammon N."/>
            <person name="Israni S."/>
            <person name="Dalin E."/>
            <person name="Tice H."/>
            <person name="Pitluck S."/>
            <person name="Thompson L.S."/>
            <person name="Brettin T."/>
            <person name="Bruce D."/>
            <person name="Han C."/>
            <person name="Tapia R."/>
            <person name="Gilna P."/>
            <person name="Schmutz J."/>
            <person name="Larimer F."/>
            <person name="Land M."/>
            <person name="Hauser L."/>
            <person name="Kyrpides N."/>
            <person name="Mikhailova N."/>
            <person name="Janssen P.H."/>
            <person name="Kuske C.R."/>
            <person name="Richardson P."/>
        </authorList>
    </citation>
    <scope>NUCLEOTIDE SEQUENCE</scope>
    <source>
        <strain evidence="1">Ellin6076</strain>
    </source>
</reference>
<gene>
    <name evidence="1" type="ordered locus">Acid_7614</name>
</gene>
<protein>
    <submittedName>
        <fullName evidence="1">Uncharacterized protein</fullName>
    </submittedName>
</protein>
<name>Q01PA1_SOLUE</name>
<sequence>MSEPNRHDMRQVLWRELDRYRAQYYSECSRFDQLVKEGITGLPHPDGSLHIHQAGRDSRLALELYLLALNRITDFTVRGIIPEDLLTHEQPDVQRIIPS</sequence>
<organism evidence="1">
    <name type="scientific">Solibacter usitatus (strain Ellin6076)</name>
    <dbReference type="NCBI Taxonomy" id="234267"/>
    <lineage>
        <taxon>Bacteria</taxon>
        <taxon>Pseudomonadati</taxon>
        <taxon>Acidobacteriota</taxon>
        <taxon>Terriglobia</taxon>
        <taxon>Bryobacterales</taxon>
        <taxon>Solibacteraceae</taxon>
        <taxon>Candidatus Solibacter</taxon>
    </lineage>
</organism>
<dbReference type="InParanoid" id="Q01PA1"/>
<dbReference type="EMBL" id="CP000473">
    <property type="protein sequence ID" value="ABJ88519.1"/>
    <property type="molecule type" value="Genomic_DNA"/>
</dbReference>
<evidence type="ECO:0000313" key="1">
    <source>
        <dbReference type="EMBL" id="ABJ88519.1"/>
    </source>
</evidence>
<proteinExistence type="predicted"/>
<dbReference type="KEGG" id="sus:Acid_7614"/>